<protein>
    <submittedName>
        <fullName evidence="2">Uncharacterized protein</fullName>
    </submittedName>
</protein>
<feature type="region of interest" description="Disordered" evidence="1">
    <location>
        <begin position="1"/>
        <end position="47"/>
    </location>
</feature>
<reference evidence="2 3" key="1">
    <citation type="submission" date="2024-02" db="EMBL/GenBank/DDBJ databases">
        <title>First draft genome assembly of two strains of Seiridium cardinale.</title>
        <authorList>
            <person name="Emiliani G."/>
            <person name="Scali E."/>
        </authorList>
    </citation>
    <scope>NUCLEOTIDE SEQUENCE [LARGE SCALE GENOMIC DNA]</scope>
    <source>
        <strain evidence="2 3">BM-138-000479</strain>
    </source>
</reference>
<accession>A0ABR2Y5Q9</accession>
<keyword evidence="3" id="KW-1185">Reference proteome</keyword>
<gene>
    <name evidence="2" type="ORF">SCAR479_01344</name>
</gene>
<name>A0ABR2Y5Q9_9PEZI</name>
<organism evidence="2 3">
    <name type="scientific">Seiridium cardinale</name>
    <dbReference type="NCBI Taxonomy" id="138064"/>
    <lineage>
        <taxon>Eukaryota</taxon>
        <taxon>Fungi</taxon>
        <taxon>Dikarya</taxon>
        <taxon>Ascomycota</taxon>
        <taxon>Pezizomycotina</taxon>
        <taxon>Sordariomycetes</taxon>
        <taxon>Xylariomycetidae</taxon>
        <taxon>Amphisphaeriales</taxon>
        <taxon>Sporocadaceae</taxon>
        <taxon>Seiridium</taxon>
    </lineage>
</organism>
<evidence type="ECO:0000313" key="2">
    <source>
        <dbReference type="EMBL" id="KAK9781473.1"/>
    </source>
</evidence>
<feature type="compositionally biased region" description="Polar residues" evidence="1">
    <location>
        <begin position="1"/>
        <end position="15"/>
    </location>
</feature>
<sequence length="347" mass="38492">MSLRSNSSKGSSISPDGTVNSSGSTSTKTSSRSGIAPSSPAAVKRQANAVRGPWANVPLPLIASPSQTHDMRHPAIYVANEMTHEHNAALRGLNAIFLQAPHVTDFQDITDLLFLTQCWGLWVQYYDHFRRTHMFPKFEEAIERPGCILSQLGGNLDFAPSLTRLLQYVQQTHPMVETYDPILFQELIKELGLILQEHLATLIFIMTDLPRVCGELESREAQSKAGKIAQIYRQLDKEANDAMDQNIVPPMLVRMRDTTYEGGNNWPGLSLVAVHTIADRLSKTHAGAWRFLPSDVWGKPKVLPFLGEDAGKGEGIVPNVKLKPEVLRPKSPKRARQPSMVIEVDGQ</sequence>
<dbReference type="Proteomes" id="UP001465668">
    <property type="component" value="Unassembled WGS sequence"/>
</dbReference>
<evidence type="ECO:0000313" key="3">
    <source>
        <dbReference type="Proteomes" id="UP001465668"/>
    </source>
</evidence>
<proteinExistence type="predicted"/>
<dbReference type="EMBL" id="JARVKM010000003">
    <property type="protein sequence ID" value="KAK9781473.1"/>
    <property type="molecule type" value="Genomic_DNA"/>
</dbReference>
<comment type="caution">
    <text evidence="2">The sequence shown here is derived from an EMBL/GenBank/DDBJ whole genome shotgun (WGS) entry which is preliminary data.</text>
</comment>
<evidence type="ECO:0000256" key="1">
    <source>
        <dbReference type="SAM" id="MobiDB-lite"/>
    </source>
</evidence>
<feature type="compositionally biased region" description="Low complexity" evidence="1">
    <location>
        <begin position="17"/>
        <end position="34"/>
    </location>
</feature>